<comment type="function">
    <text evidence="16">Subunit f, of the mitochondrial membrane ATP synthase complex (F(1)F(0) ATP synthase or Complex V) that produces ATP from ADP in the presence of a proton gradient across the membrane which is generated by electron transport complexes of the respiratory chain. ATP synthase complex consist of a soluble F(1) head domain - the catalytic core - and a membrane F(1) domain - the membrane proton channel. These two domains are linked by a central stalk rotating inside the F(1) region and a stationary peripheral stalk. During catalysis, ATP synthesis in the catalytic domain of F(1) is coupled via a rotary mechanism of the central stalk subunits to proton translocation. In vivo, can only synthesize ATP although its ATP hydrolase activity can be activated artificially in vitro. Part of the complex F(0) domain.</text>
</comment>
<feature type="region of interest" description="Disordered" evidence="19">
    <location>
        <begin position="1"/>
        <end position="28"/>
    </location>
</feature>
<evidence type="ECO:0000256" key="8">
    <source>
        <dbReference type="ARBA" id="ARBA00022792"/>
    </source>
</evidence>
<evidence type="ECO:0000256" key="12">
    <source>
        <dbReference type="ARBA" id="ARBA00023128"/>
    </source>
</evidence>
<evidence type="ECO:0000256" key="15">
    <source>
        <dbReference type="ARBA" id="ARBA00032201"/>
    </source>
</evidence>
<keyword evidence="8" id="KW-0999">Mitochondrion inner membrane</keyword>
<evidence type="ECO:0000256" key="10">
    <source>
        <dbReference type="ARBA" id="ARBA00022990"/>
    </source>
</evidence>
<accession>A0A8C0QNJ3</accession>
<protein>
    <recommendedName>
        <fullName evidence="18">ATP synthase F(0) complex subunit f, mitochondrial</fullName>
    </recommendedName>
    <alternativeName>
        <fullName evidence="15">ATP synthase membrane subunit f</fullName>
    </alternativeName>
</protein>
<evidence type="ECO:0000256" key="14">
    <source>
        <dbReference type="ARBA" id="ARBA00023310"/>
    </source>
</evidence>
<dbReference type="GO" id="GO:0005743">
    <property type="term" value="C:mitochondrial inner membrane"/>
    <property type="evidence" value="ECO:0007669"/>
    <property type="project" value="UniProtKB-SubCell"/>
</dbReference>
<comment type="subcellular location">
    <subcellularLocation>
        <location evidence="1">Mitochondrion inner membrane</location>
        <topology evidence="1">Single-pass membrane protein</topology>
    </subcellularLocation>
</comment>
<reference evidence="20" key="1">
    <citation type="submission" date="2018-10" db="EMBL/GenBank/DDBJ databases">
        <title>De novo assembly of a Great Dane genome.</title>
        <authorList>
            <person name="Kidd J.M."/>
            <person name="Pendleton A.L."/>
            <person name="Shen F."/>
            <person name="Emery S."/>
        </authorList>
    </citation>
    <scope>NUCLEOTIDE SEQUENCE [LARGE SCALE GENOMIC DNA]</scope>
    <source>
        <strain evidence="20">Great Dane</strain>
    </source>
</reference>
<evidence type="ECO:0000256" key="16">
    <source>
        <dbReference type="ARBA" id="ARBA00054012"/>
    </source>
</evidence>
<comment type="similarity">
    <text evidence="2">Belongs to the ATPase F chain family.</text>
</comment>
<dbReference type="GO" id="GO:0006754">
    <property type="term" value="P:ATP biosynthetic process"/>
    <property type="evidence" value="ECO:0007669"/>
    <property type="project" value="UniProtKB-KW"/>
</dbReference>
<dbReference type="Ensembl" id="ENSCAFT00040016197.1">
    <property type="protein sequence ID" value="ENSCAFP00040014027.1"/>
    <property type="gene ID" value="ENSCAFG00040008545.1"/>
</dbReference>
<organism evidence="20 21">
    <name type="scientific">Canis lupus familiaris</name>
    <name type="common">Dog</name>
    <name type="synonym">Canis familiaris</name>
    <dbReference type="NCBI Taxonomy" id="9615"/>
    <lineage>
        <taxon>Eukaryota</taxon>
        <taxon>Metazoa</taxon>
        <taxon>Chordata</taxon>
        <taxon>Craniata</taxon>
        <taxon>Vertebrata</taxon>
        <taxon>Euteleostomi</taxon>
        <taxon>Mammalia</taxon>
        <taxon>Eutheria</taxon>
        <taxon>Laurasiatheria</taxon>
        <taxon>Carnivora</taxon>
        <taxon>Caniformia</taxon>
        <taxon>Canidae</taxon>
        <taxon>Canis</taxon>
    </lineage>
</organism>
<evidence type="ECO:0000256" key="7">
    <source>
        <dbReference type="ARBA" id="ARBA00022781"/>
    </source>
</evidence>
<name>A0A8C0QNJ3_CANLF</name>
<reference evidence="20" key="2">
    <citation type="submission" date="2025-08" db="UniProtKB">
        <authorList>
            <consortium name="Ensembl"/>
        </authorList>
    </citation>
    <scope>IDENTIFICATION</scope>
</reference>
<evidence type="ECO:0000256" key="17">
    <source>
        <dbReference type="ARBA" id="ARBA00064647"/>
    </source>
</evidence>
<evidence type="ECO:0000313" key="20">
    <source>
        <dbReference type="Ensembl" id="ENSCAFP00040014027.1"/>
    </source>
</evidence>
<dbReference type="PANTHER" id="PTHR13080">
    <property type="entry name" value="ATP SYNTHASE F CHAIN, MITOCHONDRIAL-RELATED"/>
    <property type="match status" value="1"/>
</dbReference>
<dbReference type="Proteomes" id="UP000694542">
    <property type="component" value="Chromosome 6"/>
</dbReference>
<dbReference type="AlphaFoldDB" id="A0A8C0QNJ3"/>
<evidence type="ECO:0000256" key="2">
    <source>
        <dbReference type="ARBA" id="ARBA00005895"/>
    </source>
</evidence>
<proteinExistence type="inferred from homology"/>
<keyword evidence="3" id="KW-0813">Transport</keyword>
<comment type="subunit">
    <text evidence="17">Component of the ATP synthase complex composed at least of ATP5F1A/subunit alpha, ATP5F1B/subunit beta, ATP5MC1/subunit c (homooctomer), MT-ATP6/subunit a, MT-ATP8/subunit 8, ATP5ME/subunit e, ATP5MF/subunit f, ATP5MG/subunit g, ATP5MK/subunit k, ATP5MJ/subunit j, ATP5F1C/subunit gamma, ATP5F1D/subunit delta, ATP5F1E/subunit epsilon, ATP5PF/subunit F6, ATP5PB/subunit b, ATP5PD/subunit d, ATP5PO/subunit OSCP. ATP synthase complex consists of a soluble F(1) head domain (subunits alpha(3) and beta(3)) - the catalytic core - and a membrane F(0) domain - the membrane proton channel (subunits c, a, 8, e, f, g, k and j). These two domains are linked by a central stalk (subunits gamma, delta, and epsilon) rotating inside the F1 region and a stationary peripheral stalk (subunits F6, b, d, and OSCP).</text>
</comment>
<evidence type="ECO:0000313" key="21">
    <source>
        <dbReference type="Proteomes" id="UP000694542"/>
    </source>
</evidence>
<dbReference type="GO" id="GO:0045259">
    <property type="term" value="C:proton-transporting ATP synthase complex"/>
    <property type="evidence" value="ECO:0007669"/>
    <property type="project" value="UniProtKB-KW"/>
</dbReference>
<dbReference type="InterPro" id="IPR019344">
    <property type="entry name" value="F1F0-ATPsyn_F_prd"/>
</dbReference>
<evidence type="ECO:0000256" key="3">
    <source>
        <dbReference type="ARBA" id="ARBA00022448"/>
    </source>
</evidence>
<sequence length="173" mass="19366">MHWEPDVGFNPGSPGSRPGPKAGAKPLRHPGIPSLLFVKELKVPVKEKKLMEVKLGELPGWILMRDFTPKGIAGAFQRGQSLQAYVNQSKCLGYYRYYNKYINVKKGGVAGISMVLAAYVLFNYCRSYKELSEYLSGHLPSGVSHSRVVLVHCHVYMSIILLMAKNWEGLVRI</sequence>
<keyword evidence="4" id="KW-0138">CF(0)</keyword>
<dbReference type="GO" id="GO:1902600">
    <property type="term" value="P:proton transmembrane transport"/>
    <property type="evidence" value="ECO:0007669"/>
    <property type="project" value="UniProtKB-KW"/>
</dbReference>
<evidence type="ECO:0000256" key="6">
    <source>
        <dbReference type="ARBA" id="ARBA00022692"/>
    </source>
</evidence>
<evidence type="ECO:0000256" key="11">
    <source>
        <dbReference type="ARBA" id="ARBA00023065"/>
    </source>
</evidence>
<keyword evidence="9" id="KW-1133">Transmembrane helix</keyword>
<dbReference type="Pfam" id="PF10206">
    <property type="entry name" value="WRW"/>
    <property type="match status" value="1"/>
</dbReference>
<keyword evidence="10" id="KW-0007">Acetylation</keyword>
<keyword evidence="12" id="KW-0496">Mitochondrion</keyword>
<evidence type="ECO:0000256" key="13">
    <source>
        <dbReference type="ARBA" id="ARBA00023136"/>
    </source>
</evidence>
<keyword evidence="6" id="KW-0812">Transmembrane</keyword>
<keyword evidence="7" id="KW-0375">Hydrogen ion transport</keyword>
<dbReference type="PANTHER" id="PTHR13080:SF16">
    <property type="entry name" value="ATP SYNTHASE SUBUNIT F, MITOCHONDRIAL"/>
    <property type="match status" value="1"/>
</dbReference>
<keyword evidence="14" id="KW-0066">ATP synthesis</keyword>
<evidence type="ECO:0000256" key="5">
    <source>
        <dbReference type="ARBA" id="ARBA00022553"/>
    </source>
</evidence>
<keyword evidence="11" id="KW-0406">Ion transport</keyword>
<evidence type="ECO:0000256" key="1">
    <source>
        <dbReference type="ARBA" id="ARBA00004434"/>
    </source>
</evidence>
<evidence type="ECO:0000256" key="19">
    <source>
        <dbReference type="SAM" id="MobiDB-lite"/>
    </source>
</evidence>
<gene>
    <name evidence="20" type="primary">LOC102151856</name>
</gene>
<keyword evidence="13" id="KW-0472">Membrane</keyword>
<evidence type="ECO:0000256" key="9">
    <source>
        <dbReference type="ARBA" id="ARBA00022989"/>
    </source>
</evidence>
<evidence type="ECO:0000256" key="4">
    <source>
        <dbReference type="ARBA" id="ARBA00022547"/>
    </source>
</evidence>
<keyword evidence="5" id="KW-0597">Phosphoprotein</keyword>
<evidence type="ECO:0000256" key="18">
    <source>
        <dbReference type="ARBA" id="ARBA00070733"/>
    </source>
</evidence>